<feature type="binding site" evidence="16">
    <location>
        <position position="176"/>
    </location>
    <ligand>
        <name>substrate</name>
    </ligand>
</feature>
<dbReference type="PROSITE" id="PS00903">
    <property type="entry name" value="CYT_DCMP_DEAMINASES_1"/>
    <property type="match status" value="1"/>
</dbReference>
<keyword evidence="7 14" id="KW-0479">Metal-binding</keyword>
<evidence type="ECO:0000256" key="15">
    <source>
        <dbReference type="PIRSR" id="PIRSR006769-1"/>
    </source>
</evidence>
<reference evidence="19 20" key="1">
    <citation type="submission" date="2020-07" db="EMBL/GenBank/DDBJ databases">
        <title>Sequencing the genomes of 1000 actinobacteria strains.</title>
        <authorList>
            <person name="Klenk H.-P."/>
        </authorList>
    </citation>
    <scope>NUCLEOTIDE SEQUENCE [LARGE SCALE GENOMIC DNA]</scope>
    <source>
        <strain evidence="19 20">DSM 15131</strain>
    </source>
</reference>
<keyword evidence="10 14" id="KW-0560">Oxidoreductase</keyword>
<comment type="pathway">
    <text evidence="3 14">Cofactor biosynthesis; riboflavin biosynthesis; 5-amino-6-(D-ribitylamino)uracil from GTP: step 3/4.</text>
</comment>
<dbReference type="InterPro" id="IPR002125">
    <property type="entry name" value="CMP_dCMP_dom"/>
</dbReference>
<comment type="function">
    <text evidence="1 14">Converts 2,5-diamino-6-(ribosylamino)-4(3h)-pyrimidinone 5'-phosphate into 5-amino-6-(ribosylamino)-2,4(1h,3h)-pyrimidinedione 5'-phosphate.</text>
</comment>
<feature type="binding site" evidence="16">
    <location>
        <position position="192"/>
    </location>
    <ligand>
        <name>substrate</name>
    </ligand>
</feature>
<feature type="binding site" evidence="16">
    <location>
        <position position="178"/>
    </location>
    <ligand>
        <name>NADP(+)</name>
        <dbReference type="ChEBI" id="CHEBI:58349"/>
    </ligand>
</feature>
<feature type="active site" description="Proton donor" evidence="15">
    <location>
        <position position="61"/>
    </location>
</feature>
<dbReference type="GO" id="GO:0008270">
    <property type="term" value="F:zinc ion binding"/>
    <property type="evidence" value="ECO:0007669"/>
    <property type="project" value="InterPro"/>
</dbReference>
<protein>
    <recommendedName>
        <fullName evidence="14">Riboflavin biosynthesis protein RibD</fullName>
    </recommendedName>
    <domain>
        <recommendedName>
            <fullName evidence="14">Diaminohydroxyphosphoribosylaminopyrimidine deaminase</fullName>
            <shortName evidence="14">DRAP deaminase</shortName>
            <ecNumber evidence="14">3.5.4.26</ecNumber>
        </recommendedName>
        <alternativeName>
            <fullName evidence="14">Riboflavin-specific deaminase</fullName>
        </alternativeName>
    </domain>
    <domain>
        <recommendedName>
            <fullName evidence="14">5-amino-6-(5-phosphoribosylamino)uracil reductase</fullName>
            <ecNumber evidence="14">1.1.1.193</ecNumber>
        </recommendedName>
        <alternativeName>
            <fullName evidence="14">HTP reductase</fullName>
        </alternativeName>
    </domain>
</protein>
<gene>
    <name evidence="19" type="ORF">BJ993_004234</name>
</gene>
<evidence type="ECO:0000256" key="11">
    <source>
        <dbReference type="ARBA" id="ARBA00023268"/>
    </source>
</evidence>
<feature type="binding site" evidence="16">
    <location>
        <position position="276"/>
    </location>
    <ligand>
        <name>substrate</name>
    </ligand>
</feature>
<dbReference type="EC" id="1.1.1.193" evidence="14"/>
<comment type="caution">
    <text evidence="19">The sequence shown here is derived from an EMBL/GenBank/DDBJ whole genome shotgun (WGS) entry which is preliminary data.</text>
</comment>
<evidence type="ECO:0000256" key="1">
    <source>
        <dbReference type="ARBA" id="ARBA00002151"/>
    </source>
</evidence>
<evidence type="ECO:0000256" key="17">
    <source>
        <dbReference type="PIRSR" id="PIRSR006769-3"/>
    </source>
</evidence>
<feature type="binding site" evidence="16">
    <location>
        <position position="208"/>
    </location>
    <ligand>
        <name>NADP(+)</name>
        <dbReference type="ChEBI" id="CHEBI:58349"/>
    </ligand>
</feature>
<dbReference type="GO" id="GO:0008703">
    <property type="term" value="F:5-amino-6-(5-phosphoribosylamino)uracil reductase activity"/>
    <property type="evidence" value="ECO:0007669"/>
    <property type="project" value="UniProtKB-EC"/>
</dbReference>
<evidence type="ECO:0000256" key="8">
    <source>
        <dbReference type="ARBA" id="ARBA00022833"/>
    </source>
</evidence>
<keyword evidence="9 14" id="KW-0521">NADP</keyword>
<evidence type="ECO:0000256" key="2">
    <source>
        <dbReference type="ARBA" id="ARBA00004882"/>
    </source>
</evidence>
<evidence type="ECO:0000256" key="10">
    <source>
        <dbReference type="ARBA" id="ARBA00023002"/>
    </source>
</evidence>
<accession>A0A7Y9ZKI2</accession>
<feature type="binding site" evidence="16">
    <location>
        <position position="204"/>
    </location>
    <ligand>
        <name>NADP(+)</name>
        <dbReference type="ChEBI" id="CHEBI:58349"/>
    </ligand>
</feature>
<dbReference type="GO" id="GO:0009231">
    <property type="term" value="P:riboflavin biosynthetic process"/>
    <property type="evidence" value="ECO:0007669"/>
    <property type="project" value="UniProtKB-UniPathway"/>
</dbReference>
<dbReference type="Proteomes" id="UP000562045">
    <property type="component" value="Unassembled WGS sequence"/>
</dbReference>
<dbReference type="InterPro" id="IPR050765">
    <property type="entry name" value="Riboflavin_Biosynth_HTPR"/>
</dbReference>
<evidence type="ECO:0000256" key="6">
    <source>
        <dbReference type="ARBA" id="ARBA00022619"/>
    </source>
</evidence>
<feature type="binding site" evidence="17">
    <location>
        <position position="93"/>
    </location>
    <ligand>
        <name>Zn(2+)</name>
        <dbReference type="ChEBI" id="CHEBI:29105"/>
        <note>catalytic</note>
    </ligand>
</feature>
<dbReference type="EMBL" id="JACBZM010000001">
    <property type="protein sequence ID" value="NYI47154.1"/>
    <property type="molecule type" value="Genomic_DNA"/>
</dbReference>
<dbReference type="PIRSF" id="PIRSF006769">
    <property type="entry name" value="RibD"/>
    <property type="match status" value="1"/>
</dbReference>
<dbReference type="CDD" id="cd01284">
    <property type="entry name" value="Riboflavin_deaminase-reductase"/>
    <property type="match status" value="1"/>
</dbReference>
<comment type="catalytic activity">
    <reaction evidence="12 14">
        <text>5-amino-6-(5-phospho-D-ribitylamino)uracil + NADP(+) = 5-amino-6-(5-phospho-D-ribosylamino)uracil + NADPH + H(+)</text>
        <dbReference type="Rhea" id="RHEA:17845"/>
        <dbReference type="ChEBI" id="CHEBI:15378"/>
        <dbReference type="ChEBI" id="CHEBI:57783"/>
        <dbReference type="ChEBI" id="CHEBI:58349"/>
        <dbReference type="ChEBI" id="CHEBI:58421"/>
        <dbReference type="ChEBI" id="CHEBI:58453"/>
        <dbReference type="EC" id="1.1.1.193"/>
    </reaction>
</comment>
<dbReference type="PROSITE" id="PS51747">
    <property type="entry name" value="CYT_DCMP_DEAMINASES_2"/>
    <property type="match status" value="1"/>
</dbReference>
<evidence type="ECO:0000256" key="14">
    <source>
        <dbReference type="PIRNR" id="PIRNR006769"/>
    </source>
</evidence>
<feature type="binding site" evidence="17">
    <location>
        <position position="59"/>
    </location>
    <ligand>
        <name>Zn(2+)</name>
        <dbReference type="ChEBI" id="CHEBI:29105"/>
        <note>catalytic</note>
    </ligand>
</feature>
<comment type="pathway">
    <text evidence="2 14">Cofactor biosynthesis; riboflavin biosynthesis; 5-amino-6-(D-ribitylamino)uracil from GTP: step 2/4.</text>
</comment>
<dbReference type="GO" id="GO:0008835">
    <property type="term" value="F:diaminohydroxyphosphoribosylaminopyrimidine deaminase activity"/>
    <property type="evidence" value="ECO:0007669"/>
    <property type="project" value="UniProtKB-EC"/>
</dbReference>
<comment type="similarity">
    <text evidence="4 14">In the N-terminal section; belongs to the cytidine and deoxycytidylate deaminase family.</text>
</comment>
<dbReference type="NCBIfam" id="TIGR00326">
    <property type="entry name" value="eubact_ribD"/>
    <property type="match status" value="1"/>
</dbReference>
<dbReference type="InterPro" id="IPR004794">
    <property type="entry name" value="Eubact_RibD"/>
</dbReference>
<dbReference type="SUPFAM" id="SSF53597">
    <property type="entry name" value="Dihydrofolate reductase-like"/>
    <property type="match status" value="1"/>
</dbReference>
<dbReference type="Gene3D" id="3.40.430.10">
    <property type="entry name" value="Dihydrofolate Reductase, subunit A"/>
    <property type="match status" value="1"/>
</dbReference>
<evidence type="ECO:0000256" key="16">
    <source>
        <dbReference type="PIRSR" id="PIRSR006769-2"/>
    </source>
</evidence>
<evidence type="ECO:0000259" key="18">
    <source>
        <dbReference type="PROSITE" id="PS51747"/>
    </source>
</evidence>
<comment type="catalytic activity">
    <reaction evidence="13 14">
        <text>2,5-diamino-6-hydroxy-4-(5-phosphoribosylamino)-pyrimidine + H2O + H(+) = 5-amino-6-(5-phospho-D-ribosylamino)uracil + NH4(+)</text>
        <dbReference type="Rhea" id="RHEA:21868"/>
        <dbReference type="ChEBI" id="CHEBI:15377"/>
        <dbReference type="ChEBI" id="CHEBI:15378"/>
        <dbReference type="ChEBI" id="CHEBI:28938"/>
        <dbReference type="ChEBI" id="CHEBI:58453"/>
        <dbReference type="ChEBI" id="CHEBI:58614"/>
        <dbReference type="EC" id="3.5.4.26"/>
    </reaction>
</comment>
<name>A0A7Y9ZKI2_9ACTN</name>
<feature type="binding site" evidence="16">
    <location>
        <position position="162"/>
    </location>
    <ligand>
        <name>NADP(+)</name>
        <dbReference type="ChEBI" id="CHEBI:58349"/>
    </ligand>
</feature>
<keyword evidence="8 14" id="KW-0862">Zinc</keyword>
<feature type="domain" description="CMP/dCMP-type deaminase" evidence="18">
    <location>
        <begin position="9"/>
        <end position="131"/>
    </location>
</feature>
<evidence type="ECO:0000256" key="13">
    <source>
        <dbReference type="ARBA" id="ARBA00049886"/>
    </source>
</evidence>
<sequence>MTSTSGGFAREYDAMRRALALAASPGVPLHPNPRVGCVLLADDGTVVGEGFHHGAGTPHAEVEALRVAGERARGATAIVTLEPCNHTGRTGPCAQALIAAGVRRVVIAQRDPNPLASGGMETLLEAGLEVEAGLLTDEAEEVNRAWTFAHRNGRPFVTWKFATTLDGRSAASDGSSRWVSSLPARRDTHLLRGLCDTMMVGTGTVEADDPQLTVRDDDDRPLANQPLRVVMGDRDLPAERRIFDDAAPTVHLRTHDPVEALRTLYADHDRHHVFLEGGPTLAAAFLKAGVVDEVVAYVAPLLLGSGRSAVGRLGIRSIDKALRLEITDTTVVGEGTDANVRLLLRPTRKES</sequence>
<dbReference type="InterPro" id="IPR002734">
    <property type="entry name" value="RibDG_C"/>
</dbReference>
<evidence type="ECO:0000256" key="3">
    <source>
        <dbReference type="ARBA" id="ARBA00004910"/>
    </source>
</evidence>
<keyword evidence="6 14" id="KW-0686">Riboflavin biosynthesis</keyword>
<dbReference type="InterPro" id="IPR024072">
    <property type="entry name" value="DHFR-like_dom_sf"/>
</dbReference>
<dbReference type="SUPFAM" id="SSF53927">
    <property type="entry name" value="Cytidine deaminase-like"/>
    <property type="match status" value="1"/>
</dbReference>
<feature type="binding site" evidence="16">
    <location>
        <begin position="278"/>
        <end position="284"/>
    </location>
    <ligand>
        <name>NADP(+)</name>
        <dbReference type="ChEBI" id="CHEBI:58349"/>
    </ligand>
</feature>
<feature type="binding site" evidence="16">
    <location>
        <position position="215"/>
    </location>
    <ligand>
        <name>substrate</name>
    </ligand>
</feature>
<feature type="binding site" evidence="16">
    <location>
        <position position="212"/>
    </location>
    <ligand>
        <name>substrate</name>
    </ligand>
</feature>
<comment type="similarity">
    <text evidence="5 14">In the C-terminal section; belongs to the HTP reductase family.</text>
</comment>
<dbReference type="InterPro" id="IPR016193">
    <property type="entry name" value="Cytidine_deaminase-like"/>
</dbReference>
<evidence type="ECO:0000256" key="12">
    <source>
        <dbReference type="ARBA" id="ARBA00049861"/>
    </source>
</evidence>
<evidence type="ECO:0000313" key="19">
    <source>
        <dbReference type="EMBL" id="NYI47154.1"/>
    </source>
</evidence>
<keyword evidence="11" id="KW-0511">Multifunctional enzyme</keyword>
<dbReference type="UniPathway" id="UPA00275">
    <property type="reaction ID" value="UER00401"/>
</dbReference>
<dbReference type="EC" id="3.5.4.26" evidence="14"/>
<evidence type="ECO:0000256" key="9">
    <source>
        <dbReference type="ARBA" id="ARBA00022857"/>
    </source>
</evidence>
<dbReference type="AlphaFoldDB" id="A0A7Y9ZKI2"/>
<dbReference type="Gene3D" id="3.40.140.10">
    <property type="entry name" value="Cytidine Deaminase, domain 2"/>
    <property type="match status" value="1"/>
</dbReference>
<dbReference type="PANTHER" id="PTHR38011:SF7">
    <property type="entry name" value="2,5-DIAMINO-6-RIBOSYLAMINO-4(3H)-PYRIMIDINONE 5'-PHOSPHATE REDUCTASE"/>
    <property type="match status" value="1"/>
</dbReference>
<dbReference type="PANTHER" id="PTHR38011">
    <property type="entry name" value="DIHYDROFOLATE REDUCTASE FAMILY PROTEIN (AFU_ORTHOLOGUE AFUA_8G06820)"/>
    <property type="match status" value="1"/>
</dbReference>
<proteinExistence type="inferred from homology"/>
<keyword evidence="14 19" id="KW-0378">Hydrolase</keyword>
<evidence type="ECO:0000256" key="5">
    <source>
        <dbReference type="ARBA" id="ARBA00007417"/>
    </source>
</evidence>
<comment type="cofactor">
    <cofactor evidence="14 17">
        <name>Zn(2+)</name>
        <dbReference type="ChEBI" id="CHEBI:29105"/>
    </cofactor>
    <text evidence="14 17">Binds 1 zinc ion.</text>
</comment>
<evidence type="ECO:0000256" key="4">
    <source>
        <dbReference type="ARBA" id="ARBA00005259"/>
    </source>
</evidence>
<evidence type="ECO:0000313" key="20">
    <source>
        <dbReference type="Proteomes" id="UP000562045"/>
    </source>
</evidence>
<organism evidence="19 20">
    <name type="scientific">Nocardioides aromaticivorans</name>
    <dbReference type="NCBI Taxonomy" id="200618"/>
    <lineage>
        <taxon>Bacteria</taxon>
        <taxon>Bacillati</taxon>
        <taxon>Actinomycetota</taxon>
        <taxon>Actinomycetes</taxon>
        <taxon>Propionibacteriales</taxon>
        <taxon>Nocardioidaceae</taxon>
        <taxon>Nocardioides</taxon>
    </lineage>
</organism>
<dbReference type="Pfam" id="PF01872">
    <property type="entry name" value="RibD_C"/>
    <property type="match status" value="1"/>
</dbReference>
<feature type="binding site" evidence="17">
    <location>
        <position position="84"/>
    </location>
    <ligand>
        <name>Zn(2+)</name>
        <dbReference type="ChEBI" id="CHEBI:29105"/>
        <note>catalytic</note>
    </ligand>
</feature>
<dbReference type="Pfam" id="PF00383">
    <property type="entry name" value="dCMP_cyt_deam_1"/>
    <property type="match status" value="1"/>
</dbReference>
<evidence type="ECO:0000256" key="7">
    <source>
        <dbReference type="ARBA" id="ARBA00022723"/>
    </source>
</evidence>
<dbReference type="InterPro" id="IPR016192">
    <property type="entry name" value="APOBEC/CMP_deaminase_Zn-bd"/>
</dbReference>